<sequence>MAIHGDNVSSNFSFQLGKASCSRKLSRTCISWTALCLLALYIISTTNAQTFQYSRGWTNGKRSGPTGGAPAVGLVDLDNGYLSPEGSDLGLAFPGHIQMNLSPQARLRTLDYNQYLARKLGVGSSGNLNTRKQPLWFGTILGMDSADSSAPSSQTSSGSSSNNPSGTATDF</sequence>
<comment type="similarity">
    <text evidence="2">Belongs to the corazonin family.</text>
</comment>
<organism evidence="8 9">
    <name type="scientific">Orchesella dallaii</name>
    <dbReference type="NCBI Taxonomy" id="48710"/>
    <lineage>
        <taxon>Eukaryota</taxon>
        <taxon>Metazoa</taxon>
        <taxon>Ecdysozoa</taxon>
        <taxon>Arthropoda</taxon>
        <taxon>Hexapoda</taxon>
        <taxon>Collembola</taxon>
        <taxon>Entomobryomorpha</taxon>
        <taxon>Entomobryoidea</taxon>
        <taxon>Orchesellidae</taxon>
        <taxon>Orchesellinae</taxon>
        <taxon>Orchesella</taxon>
    </lineage>
</organism>
<dbReference type="Proteomes" id="UP001642540">
    <property type="component" value="Unassembled WGS sequence"/>
</dbReference>
<dbReference type="InterPro" id="IPR020190">
    <property type="entry name" value="Procorazonin"/>
</dbReference>
<evidence type="ECO:0000313" key="9">
    <source>
        <dbReference type="Proteomes" id="UP001642540"/>
    </source>
</evidence>
<comment type="caution">
    <text evidence="8">The sequence shown here is derived from an EMBL/GenBank/DDBJ whole genome shotgun (WGS) entry which is preliminary data.</text>
</comment>
<evidence type="ECO:0000256" key="7">
    <source>
        <dbReference type="SAM" id="MobiDB-lite"/>
    </source>
</evidence>
<comment type="subcellular location">
    <subcellularLocation>
        <location evidence="1">Secreted</location>
    </subcellularLocation>
</comment>
<reference evidence="8 9" key="1">
    <citation type="submission" date="2024-08" db="EMBL/GenBank/DDBJ databases">
        <authorList>
            <person name="Cucini C."/>
            <person name="Frati F."/>
        </authorList>
    </citation>
    <scope>NUCLEOTIDE SEQUENCE [LARGE SCALE GENOMIC DNA]</scope>
</reference>
<evidence type="ECO:0000256" key="6">
    <source>
        <dbReference type="ARBA" id="ARBA00023320"/>
    </source>
</evidence>
<dbReference type="EMBL" id="CAXLJM020000015">
    <property type="protein sequence ID" value="CAL8081509.1"/>
    <property type="molecule type" value="Genomic_DNA"/>
</dbReference>
<protein>
    <recommendedName>
        <fullName evidence="3">Pro-corazonin</fullName>
    </recommendedName>
</protein>
<keyword evidence="5" id="KW-0732">Signal</keyword>
<evidence type="ECO:0000256" key="1">
    <source>
        <dbReference type="ARBA" id="ARBA00004613"/>
    </source>
</evidence>
<keyword evidence="9" id="KW-1185">Reference proteome</keyword>
<keyword evidence="6" id="KW-0527">Neuropeptide</keyword>
<name>A0ABP1PXK0_9HEXA</name>
<dbReference type="Pfam" id="PF17308">
    <property type="entry name" value="Corazonin"/>
    <property type="match status" value="1"/>
</dbReference>
<keyword evidence="4" id="KW-0964">Secreted</keyword>
<accession>A0ABP1PXK0</accession>
<evidence type="ECO:0000313" key="8">
    <source>
        <dbReference type="EMBL" id="CAL8081509.1"/>
    </source>
</evidence>
<evidence type="ECO:0000256" key="5">
    <source>
        <dbReference type="ARBA" id="ARBA00022729"/>
    </source>
</evidence>
<proteinExistence type="inferred from homology"/>
<feature type="region of interest" description="Disordered" evidence="7">
    <location>
        <begin position="145"/>
        <end position="171"/>
    </location>
</feature>
<evidence type="ECO:0000256" key="2">
    <source>
        <dbReference type="ARBA" id="ARBA00009635"/>
    </source>
</evidence>
<evidence type="ECO:0000256" key="3">
    <source>
        <dbReference type="ARBA" id="ARBA00014144"/>
    </source>
</evidence>
<gene>
    <name evidence="8" type="ORF">ODALV1_LOCUS4937</name>
</gene>
<evidence type="ECO:0000256" key="4">
    <source>
        <dbReference type="ARBA" id="ARBA00022525"/>
    </source>
</evidence>